<dbReference type="Proteomes" id="UP000777438">
    <property type="component" value="Unassembled WGS sequence"/>
</dbReference>
<organism evidence="3 4">
    <name type="scientific">Thelonectria olida</name>
    <dbReference type="NCBI Taxonomy" id="1576542"/>
    <lineage>
        <taxon>Eukaryota</taxon>
        <taxon>Fungi</taxon>
        <taxon>Dikarya</taxon>
        <taxon>Ascomycota</taxon>
        <taxon>Pezizomycotina</taxon>
        <taxon>Sordariomycetes</taxon>
        <taxon>Hypocreomycetidae</taxon>
        <taxon>Hypocreales</taxon>
        <taxon>Nectriaceae</taxon>
        <taxon>Thelonectria</taxon>
    </lineage>
</organism>
<keyword evidence="4" id="KW-1185">Reference proteome</keyword>
<evidence type="ECO:0000256" key="1">
    <source>
        <dbReference type="ARBA" id="ARBA00012261"/>
    </source>
</evidence>
<dbReference type="GO" id="GO:0004479">
    <property type="term" value="F:methionyl-tRNA formyltransferase activity"/>
    <property type="evidence" value="ECO:0007669"/>
    <property type="project" value="UniProtKB-EC"/>
</dbReference>
<dbReference type="PANTHER" id="PTHR11138:SF5">
    <property type="entry name" value="METHIONYL-TRNA FORMYLTRANSFERASE, MITOCHONDRIAL"/>
    <property type="match status" value="1"/>
</dbReference>
<dbReference type="Gene3D" id="3.40.50.12230">
    <property type="match status" value="1"/>
</dbReference>
<evidence type="ECO:0000313" key="4">
    <source>
        <dbReference type="Proteomes" id="UP000777438"/>
    </source>
</evidence>
<comment type="caution">
    <text evidence="3">The sequence shown here is derived from an EMBL/GenBank/DDBJ whole genome shotgun (WGS) entry which is preliminary data.</text>
</comment>
<feature type="domain" description="Formyl transferase N-terminal" evidence="2">
    <location>
        <begin position="36"/>
        <end position="218"/>
    </location>
</feature>
<dbReference type="CDD" id="cd08646">
    <property type="entry name" value="FMT_core_Met-tRNA-FMT_N"/>
    <property type="match status" value="1"/>
</dbReference>
<accession>A0A9P8WI14</accession>
<evidence type="ECO:0000313" key="3">
    <source>
        <dbReference type="EMBL" id="KAH6899861.1"/>
    </source>
</evidence>
<dbReference type="SUPFAM" id="SSF53328">
    <property type="entry name" value="Formyltransferase"/>
    <property type="match status" value="1"/>
</dbReference>
<name>A0A9P8WI14_9HYPO</name>
<dbReference type="InterPro" id="IPR002376">
    <property type="entry name" value="Formyl_transf_N"/>
</dbReference>
<sequence>MLHTLLKTRSLVGHRFSPWRQCFSTSGSRRSSDPLRILFCGSDEFSCVSLKAVHEEHTRPNGVIESLDVMVFPPKRYGRGLKRVREVPCKQLAEDLDLRIHQRDTFREWELPEGTNLVVAVSFGLFVPPRILKSAKYGGLNLHPSLLPDLRGPAPVHHSILHGRTHTGVSLQTLDDKAFDHGTVLAQTPAPGIPISPTIGVDELISQLAPVGAQMLVQGLRDGVYLPPHQDAGWKGKDLEGQELVHAPKVTKADAEIDWDQWTGDEFVRRSRVLGTVWTQAVDKKRVVRRLILKDVEVVSHDVTREQKFSISFVTELGEGEETVKPERSVFGLEDGSCIIPLSNGEQIRVGSIKEGGKLDRSAASFLRWFCES</sequence>
<dbReference type="AlphaFoldDB" id="A0A9P8WI14"/>
<dbReference type="PANTHER" id="PTHR11138">
    <property type="entry name" value="METHIONYL-TRNA FORMYLTRANSFERASE"/>
    <property type="match status" value="1"/>
</dbReference>
<dbReference type="InterPro" id="IPR041711">
    <property type="entry name" value="Met-tRNA-FMT_N"/>
</dbReference>
<protein>
    <recommendedName>
        <fullName evidence="1">methionyl-tRNA formyltransferase</fullName>
        <ecNumber evidence="1">2.1.2.9</ecNumber>
    </recommendedName>
</protein>
<dbReference type="EC" id="2.1.2.9" evidence="1"/>
<keyword evidence="3" id="KW-0808">Transferase</keyword>
<reference evidence="3 4" key="1">
    <citation type="journal article" date="2021" name="Nat. Commun.">
        <title>Genetic determinants of endophytism in the Arabidopsis root mycobiome.</title>
        <authorList>
            <person name="Mesny F."/>
            <person name="Miyauchi S."/>
            <person name="Thiergart T."/>
            <person name="Pickel B."/>
            <person name="Atanasova L."/>
            <person name="Karlsson M."/>
            <person name="Huettel B."/>
            <person name="Barry K.W."/>
            <person name="Haridas S."/>
            <person name="Chen C."/>
            <person name="Bauer D."/>
            <person name="Andreopoulos W."/>
            <person name="Pangilinan J."/>
            <person name="LaButti K."/>
            <person name="Riley R."/>
            <person name="Lipzen A."/>
            <person name="Clum A."/>
            <person name="Drula E."/>
            <person name="Henrissat B."/>
            <person name="Kohler A."/>
            <person name="Grigoriev I.V."/>
            <person name="Martin F.M."/>
            <person name="Hacquard S."/>
        </authorList>
    </citation>
    <scope>NUCLEOTIDE SEQUENCE [LARGE SCALE GENOMIC DNA]</scope>
    <source>
        <strain evidence="3 4">MPI-CAGE-CH-0241</strain>
    </source>
</reference>
<evidence type="ECO:0000259" key="2">
    <source>
        <dbReference type="Pfam" id="PF00551"/>
    </source>
</evidence>
<dbReference type="InterPro" id="IPR036477">
    <property type="entry name" value="Formyl_transf_N_sf"/>
</dbReference>
<dbReference type="GO" id="GO:0005739">
    <property type="term" value="C:mitochondrion"/>
    <property type="evidence" value="ECO:0007669"/>
    <property type="project" value="TreeGrafter"/>
</dbReference>
<dbReference type="EMBL" id="JAGPYM010000001">
    <property type="protein sequence ID" value="KAH6899861.1"/>
    <property type="molecule type" value="Genomic_DNA"/>
</dbReference>
<gene>
    <name evidence="3" type="ORF">B0T10DRAFT_468983</name>
</gene>
<proteinExistence type="predicted"/>
<dbReference type="OrthoDB" id="10268103at2759"/>
<dbReference type="Pfam" id="PF00551">
    <property type="entry name" value="Formyl_trans_N"/>
    <property type="match status" value="1"/>
</dbReference>